<gene>
    <name evidence="1" type="ORF">NCTC13043_01476</name>
</gene>
<dbReference type="AlphaFoldDB" id="A0A379F2I2"/>
<evidence type="ECO:0000313" key="2">
    <source>
        <dbReference type="Proteomes" id="UP000254235"/>
    </source>
</evidence>
<protein>
    <submittedName>
        <fullName evidence="1">Uncharacterized protein</fullName>
    </submittedName>
</protein>
<sequence length="31" mass="3631">MLYFATEMENKKHKKALIDITSIKVPILKLN</sequence>
<evidence type="ECO:0000313" key="1">
    <source>
        <dbReference type="EMBL" id="SUC12859.1"/>
    </source>
</evidence>
<dbReference type="EMBL" id="UGTP01000001">
    <property type="protein sequence ID" value="SUC12859.1"/>
    <property type="molecule type" value="Genomic_DNA"/>
</dbReference>
<name>A0A379F2I2_9BACT</name>
<proteinExistence type="predicted"/>
<reference evidence="1 2" key="1">
    <citation type="submission" date="2018-06" db="EMBL/GenBank/DDBJ databases">
        <authorList>
            <consortium name="Pathogen Informatics"/>
            <person name="Doyle S."/>
        </authorList>
    </citation>
    <scope>NUCLEOTIDE SEQUENCE [LARGE SCALE GENOMIC DNA]</scope>
    <source>
        <strain evidence="1 2">NCTC13043</strain>
    </source>
</reference>
<organism evidence="1 2">
    <name type="scientific">Prevotella pallens</name>
    <dbReference type="NCBI Taxonomy" id="60133"/>
    <lineage>
        <taxon>Bacteria</taxon>
        <taxon>Pseudomonadati</taxon>
        <taxon>Bacteroidota</taxon>
        <taxon>Bacteroidia</taxon>
        <taxon>Bacteroidales</taxon>
        <taxon>Prevotellaceae</taxon>
        <taxon>Prevotella</taxon>
    </lineage>
</organism>
<dbReference type="Proteomes" id="UP000254235">
    <property type="component" value="Unassembled WGS sequence"/>
</dbReference>
<accession>A0A379F2I2</accession>